<feature type="signal peptide" evidence="1">
    <location>
        <begin position="1"/>
        <end position="20"/>
    </location>
</feature>
<evidence type="ECO:0000313" key="3">
    <source>
        <dbReference type="Proteomes" id="UP000494365"/>
    </source>
</evidence>
<keyword evidence="1" id="KW-0732">Signal</keyword>
<dbReference type="AlphaFoldDB" id="A0A6S7BK82"/>
<gene>
    <name evidence="2" type="ORF">LMG28614_05789</name>
</gene>
<accession>A0A6S7BK82</accession>
<dbReference type="EMBL" id="CADIKK010000035">
    <property type="protein sequence ID" value="CAB3803340.1"/>
    <property type="molecule type" value="Genomic_DNA"/>
</dbReference>
<name>A0A6S7BK82_9BURK</name>
<feature type="chain" id="PRO_5028801122" evidence="1">
    <location>
        <begin position="21"/>
        <end position="66"/>
    </location>
</feature>
<evidence type="ECO:0000313" key="2">
    <source>
        <dbReference type="EMBL" id="CAB3803340.1"/>
    </source>
</evidence>
<protein>
    <submittedName>
        <fullName evidence="2">Uncharacterized protein</fullName>
    </submittedName>
</protein>
<evidence type="ECO:0000256" key="1">
    <source>
        <dbReference type="SAM" id="SignalP"/>
    </source>
</evidence>
<dbReference type="Proteomes" id="UP000494365">
    <property type="component" value="Unassembled WGS sequence"/>
</dbReference>
<dbReference type="RefSeq" id="WP_175152785.1">
    <property type="nucleotide sequence ID" value="NZ_CADIKK010000035.1"/>
</dbReference>
<sequence>MNTRNIQTFLMVSAAFFAMSAPVRSNPGSAGALSNAISRTAHVAPARIAMDRVTRSSKADEENQNS</sequence>
<reference evidence="2 3" key="1">
    <citation type="submission" date="2020-04" db="EMBL/GenBank/DDBJ databases">
        <authorList>
            <person name="De Canck E."/>
        </authorList>
    </citation>
    <scope>NUCLEOTIDE SEQUENCE [LARGE SCALE GENOMIC DNA]</scope>
    <source>
        <strain evidence="2 3">LMG 28614</strain>
    </source>
</reference>
<keyword evidence="3" id="KW-1185">Reference proteome</keyword>
<proteinExistence type="predicted"/>
<organism evidence="2 3">
    <name type="scientific">Paraburkholderia ultramafica</name>
    <dbReference type="NCBI Taxonomy" id="1544867"/>
    <lineage>
        <taxon>Bacteria</taxon>
        <taxon>Pseudomonadati</taxon>
        <taxon>Pseudomonadota</taxon>
        <taxon>Betaproteobacteria</taxon>
        <taxon>Burkholderiales</taxon>
        <taxon>Burkholderiaceae</taxon>
        <taxon>Paraburkholderia</taxon>
    </lineage>
</organism>